<proteinExistence type="predicted"/>
<name>A0ABX6VC56_9GAMM</name>
<evidence type="ECO:0000256" key="1">
    <source>
        <dbReference type="SAM" id="Phobius"/>
    </source>
</evidence>
<gene>
    <name evidence="2" type="ORF">FM038_020450</name>
</gene>
<organism evidence="2 3">
    <name type="scientific">Shewanella eurypsychrophilus</name>
    <dbReference type="NCBI Taxonomy" id="2593656"/>
    <lineage>
        <taxon>Bacteria</taxon>
        <taxon>Pseudomonadati</taxon>
        <taxon>Pseudomonadota</taxon>
        <taxon>Gammaproteobacteria</taxon>
        <taxon>Alteromonadales</taxon>
        <taxon>Shewanellaceae</taxon>
        <taxon>Shewanella</taxon>
    </lineage>
</organism>
<keyword evidence="1" id="KW-0812">Transmembrane</keyword>
<protein>
    <submittedName>
        <fullName evidence="2">Uncharacterized protein</fullName>
    </submittedName>
</protein>
<dbReference type="EMBL" id="CP045503">
    <property type="protein sequence ID" value="QPG59487.1"/>
    <property type="molecule type" value="Genomic_DNA"/>
</dbReference>
<accession>A0ABX6VC56</accession>
<keyword evidence="1" id="KW-1133">Transmembrane helix</keyword>
<sequence>MPVSQLLFGLLLIAAIIGVVFYMRSPTRSKHKLKRPLCPKGTSHVYEILPDEQAVTDIDTDSQTRHPYHNVTIELTQTACQAVKELQGNHFLSQDAPSLPLTHCDALACQCHYKHSEDRRDEPQERRIDYGVTHDLYGAFGEKNRRASKFDRRVDDK</sequence>
<evidence type="ECO:0000313" key="3">
    <source>
        <dbReference type="Proteomes" id="UP000316416"/>
    </source>
</evidence>
<reference evidence="2" key="1">
    <citation type="submission" date="2021-07" db="EMBL/GenBank/DDBJ databases">
        <title>Shewanella sp. YLB-07 whole genome sequence.</title>
        <authorList>
            <person name="Yu L."/>
        </authorList>
    </citation>
    <scope>NUCLEOTIDE SEQUENCE</scope>
    <source>
        <strain evidence="2">YLB-08</strain>
    </source>
</reference>
<keyword evidence="3" id="KW-1185">Reference proteome</keyword>
<dbReference type="RefSeq" id="WP_142871419.1">
    <property type="nucleotide sequence ID" value="NZ_CP045503.2"/>
</dbReference>
<keyword evidence="1" id="KW-0472">Membrane</keyword>
<evidence type="ECO:0000313" key="2">
    <source>
        <dbReference type="EMBL" id="QPG59487.1"/>
    </source>
</evidence>
<dbReference type="Proteomes" id="UP000316416">
    <property type="component" value="Chromosome"/>
</dbReference>
<feature type="transmembrane region" description="Helical" evidence="1">
    <location>
        <begin position="6"/>
        <end position="25"/>
    </location>
</feature>